<dbReference type="Pfam" id="PF13855">
    <property type="entry name" value="LRR_8"/>
    <property type="match status" value="1"/>
</dbReference>
<evidence type="ECO:0000313" key="23">
    <source>
        <dbReference type="EMBL" id="RVX03795.1"/>
    </source>
</evidence>
<dbReference type="Pfam" id="PF00069">
    <property type="entry name" value="Pkinase"/>
    <property type="match status" value="1"/>
</dbReference>
<evidence type="ECO:0000256" key="12">
    <source>
        <dbReference type="ARBA" id="ARBA00022840"/>
    </source>
</evidence>
<dbReference type="SUPFAM" id="SSF56112">
    <property type="entry name" value="Protein kinase-like (PK-like)"/>
    <property type="match status" value="1"/>
</dbReference>
<comment type="catalytic activity">
    <reaction evidence="17">
        <text>L-threonyl-[protein] + ATP = O-phospho-L-threonyl-[protein] + ADP + H(+)</text>
        <dbReference type="Rhea" id="RHEA:46608"/>
        <dbReference type="Rhea" id="RHEA-COMP:11060"/>
        <dbReference type="Rhea" id="RHEA-COMP:11605"/>
        <dbReference type="ChEBI" id="CHEBI:15378"/>
        <dbReference type="ChEBI" id="CHEBI:30013"/>
        <dbReference type="ChEBI" id="CHEBI:30616"/>
        <dbReference type="ChEBI" id="CHEBI:61977"/>
        <dbReference type="ChEBI" id="CHEBI:456216"/>
        <dbReference type="EC" id="2.7.11.1"/>
    </reaction>
</comment>
<gene>
    <name evidence="23" type="primary">PRK1_0</name>
    <name evidence="23" type="ORF">CK203_023017</name>
</gene>
<organism evidence="23 24">
    <name type="scientific">Vitis vinifera</name>
    <name type="common">Grape</name>
    <dbReference type="NCBI Taxonomy" id="29760"/>
    <lineage>
        <taxon>Eukaryota</taxon>
        <taxon>Viridiplantae</taxon>
        <taxon>Streptophyta</taxon>
        <taxon>Embryophyta</taxon>
        <taxon>Tracheophyta</taxon>
        <taxon>Spermatophyta</taxon>
        <taxon>Magnoliopsida</taxon>
        <taxon>eudicotyledons</taxon>
        <taxon>Gunneridae</taxon>
        <taxon>Pentapetalae</taxon>
        <taxon>rosids</taxon>
        <taxon>Vitales</taxon>
        <taxon>Vitaceae</taxon>
        <taxon>Viteae</taxon>
        <taxon>Vitis</taxon>
    </lineage>
</organism>
<dbReference type="InterPro" id="IPR011009">
    <property type="entry name" value="Kinase-like_dom_sf"/>
</dbReference>
<evidence type="ECO:0000256" key="9">
    <source>
        <dbReference type="ARBA" id="ARBA00022737"/>
    </source>
</evidence>
<evidence type="ECO:0000313" key="24">
    <source>
        <dbReference type="Proteomes" id="UP000288805"/>
    </source>
</evidence>
<dbReference type="SUPFAM" id="SSF52058">
    <property type="entry name" value="L domain-like"/>
    <property type="match status" value="1"/>
</dbReference>
<dbReference type="InterPro" id="IPR001611">
    <property type="entry name" value="Leu-rich_rpt"/>
</dbReference>
<evidence type="ECO:0000256" key="17">
    <source>
        <dbReference type="ARBA" id="ARBA00047899"/>
    </source>
</evidence>
<keyword evidence="7 20" id="KW-0812">Transmembrane</keyword>
<dbReference type="InterPro" id="IPR000719">
    <property type="entry name" value="Prot_kinase_dom"/>
</dbReference>
<reference evidence="23 24" key="1">
    <citation type="journal article" date="2018" name="PLoS Genet.">
        <title>Population sequencing reveals clonal diversity and ancestral inbreeding in the grapevine cultivar Chardonnay.</title>
        <authorList>
            <person name="Roach M.J."/>
            <person name="Johnson D.L."/>
            <person name="Bohlmann J."/>
            <person name="van Vuuren H.J."/>
            <person name="Jones S.J."/>
            <person name="Pretorius I.S."/>
            <person name="Schmidt S.A."/>
            <person name="Borneman A.R."/>
        </authorList>
    </citation>
    <scope>NUCLEOTIDE SEQUENCE [LARGE SCALE GENOMIC DNA]</scope>
    <source>
        <strain evidence="24">cv. Chardonnay</strain>
        <tissue evidence="23">Leaf</tissue>
    </source>
</reference>
<comment type="caution">
    <text evidence="23">The sequence shown here is derived from an EMBL/GenBank/DDBJ whole genome shotgun (WGS) entry which is preliminary data.</text>
</comment>
<evidence type="ECO:0000256" key="18">
    <source>
        <dbReference type="ARBA" id="ARBA00048679"/>
    </source>
</evidence>
<keyword evidence="4" id="KW-0597">Phosphoprotein</keyword>
<feature type="region of interest" description="Disordered" evidence="19">
    <location>
        <begin position="614"/>
        <end position="636"/>
    </location>
</feature>
<dbReference type="InterPro" id="IPR013210">
    <property type="entry name" value="LRR_N_plant-typ"/>
</dbReference>
<dbReference type="AlphaFoldDB" id="A0A438J4E2"/>
<dbReference type="Gene3D" id="3.80.10.10">
    <property type="entry name" value="Ribonuclease Inhibitor"/>
    <property type="match status" value="2"/>
</dbReference>
<evidence type="ECO:0000256" key="13">
    <source>
        <dbReference type="ARBA" id="ARBA00022989"/>
    </source>
</evidence>
<keyword evidence="10" id="KW-0547">Nucleotide-binding</keyword>
<keyword evidence="11 23" id="KW-0418">Kinase</keyword>
<dbReference type="EMBL" id="QGNW01000064">
    <property type="protein sequence ID" value="RVX03795.1"/>
    <property type="molecule type" value="Genomic_DNA"/>
</dbReference>
<sequence length="636" mass="69919">MGAHAALLVRAPTPSPLPIALILILVSITSSEAVSDADILLKFRVSLGNATALGNWNTSRSVCSTDQTESWNGVRCWNGSVWGLRLEGLGLNGAIDLDYLSSLRYLRTISFMNNSFEGPLPEIKKLVALKSVYLSNNHFSGDIPDDAFSGMAYLKKVHLANNKFTGKIPSSLATLPRLLVLRLDGNKFEGQIPDFQQKHLANVNISNNMLGGPIPASLSRISSSSFSGNKDLCGKPLDSCSSKKPSAVIVALIVVAIALILVTIGLLLLVLHRNIRTVQLGGAAPVDNHSMSEAAHSSLVECGTSEMSGHSKRSEQGKLTFVRDDRERFDLQDLLRASAEVLGSGNFGSSYKAVLLSGEAMVAKRYKQMNNVGREEFQEHMRRLGRLAHPNLLPLVAYYYRKEEKLLVSEYVENGSLASHLHGNHSIDQPGLNWPTRLRIIKGVAKGLAYLYNELPSLIVAHGHLKSSNVLLDESFNPVLTDYALLPVINPEHARQLMVAYKSPEFAQHSRTTKKTDVWGLGILILEILTGKFPTNYLTVGNNSEEGITWVNSIANQEWMMEVFDKEMGGTENSKGEMLKLLKIGLACCEEDVERRWDLKEAIKHIEELEVTDGTNEEGDEFPSIAMTEDMSTITL</sequence>
<feature type="signal peptide" evidence="21">
    <location>
        <begin position="1"/>
        <end position="33"/>
    </location>
</feature>
<evidence type="ECO:0000256" key="15">
    <source>
        <dbReference type="ARBA" id="ARBA00023170"/>
    </source>
</evidence>
<evidence type="ECO:0000256" key="7">
    <source>
        <dbReference type="ARBA" id="ARBA00022692"/>
    </source>
</evidence>
<evidence type="ECO:0000256" key="1">
    <source>
        <dbReference type="ARBA" id="ARBA00004167"/>
    </source>
</evidence>
<name>A0A438J4E2_VITVI</name>
<keyword evidence="5" id="KW-0433">Leucine-rich repeat</keyword>
<keyword evidence="6" id="KW-0808">Transferase</keyword>
<dbReference type="PANTHER" id="PTHR48007:SF64">
    <property type="entry name" value="POLLEN RECEPTOR-LIKE KINASE 1"/>
    <property type="match status" value="1"/>
</dbReference>
<evidence type="ECO:0000256" key="19">
    <source>
        <dbReference type="SAM" id="MobiDB-lite"/>
    </source>
</evidence>
<dbReference type="Pfam" id="PF08263">
    <property type="entry name" value="LRRNT_2"/>
    <property type="match status" value="1"/>
</dbReference>
<keyword evidence="9" id="KW-0677">Repeat</keyword>
<keyword evidence="15 23" id="KW-0675">Receptor</keyword>
<keyword evidence="16" id="KW-0325">Glycoprotein</keyword>
<dbReference type="InterPro" id="IPR032675">
    <property type="entry name" value="LRR_dom_sf"/>
</dbReference>
<dbReference type="GO" id="GO:0016020">
    <property type="term" value="C:membrane"/>
    <property type="evidence" value="ECO:0007669"/>
    <property type="project" value="UniProtKB-SubCell"/>
</dbReference>
<evidence type="ECO:0000256" key="3">
    <source>
        <dbReference type="ARBA" id="ARBA00012513"/>
    </source>
</evidence>
<evidence type="ECO:0000256" key="10">
    <source>
        <dbReference type="ARBA" id="ARBA00022741"/>
    </source>
</evidence>
<evidence type="ECO:0000256" key="21">
    <source>
        <dbReference type="SAM" id="SignalP"/>
    </source>
</evidence>
<evidence type="ECO:0000256" key="20">
    <source>
        <dbReference type="SAM" id="Phobius"/>
    </source>
</evidence>
<comment type="similarity">
    <text evidence="2">Belongs to the protein kinase superfamily. Ser/Thr protein kinase family.</text>
</comment>
<dbReference type="GO" id="GO:0004674">
    <property type="term" value="F:protein serine/threonine kinase activity"/>
    <property type="evidence" value="ECO:0007669"/>
    <property type="project" value="UniProtKB-EC"/>
</dbReference>
<feature type="domain" description="Protein kinase" evidence="22">
    <location>
        <begin position="336"/>
        <end position="608"/>
    </location>
</feature>
<dbReference type="Gene3D" id="1.10.510.10">
    <property type="entry name" value="Transferase(Phosphotransferase) domain 1"/>
    <property type="match status" value="1"/>
</dbReference>
<dbReference type="InterPro" id="IPR046959">
    <property type="entry name" value="PRK1-6/SRF4-like"/>
</dbReference>
<feature type="transmembrane region" description="Helical" evidence="20">
    <location>
        <begin position="247"/>
        <end position="271"/>
    </location>
</feature>
<dbReference type="FunFam" id="3.30.200.20:FF:000307">
    <property type="entry name" value="pollen receptor-like kinase 1"/>
    <property type="match status" value="1"/>
</dbReference>
<keyword evidence="13 20" id="KW-1133">Transmembrane helix</keyword>
<evidence type="ECO:0000256" key="4">
    <source>
        <dbReference type="ARBA" id="ARBA00022553"/>
    </source>
</evidence>
<protein>
    <recommendedName>
        <fullName evidence="3">non-specific serine/threonine protein kinase</fullName>
        <ecNumber evidence="3">2.7.11.1</ecNumber>
    </recommendedName>
</protein>
<feature type="chain" id="PRO_5018967595" description="non-specific serine/threonine protein kinase" evidence="21">
    <location>
        <begin position="34"/>
        <end position="636"/>
    </location>
</feature>
<evidence type="ECO:0000256" key="8">
    <source>
        <dbReference type="ARBA" id="ARBA00022729"/>
    </source>
</evidence>
<dbReference type="PANTHER" id="PTHR48007">
    <property type="entry name" value="LEUCINE-RICH REPEAT RECEPTOR-LIKE PROTEIN KINASE PXC1"/>
    <property type="match status" value="1"/>
</dbReference>
<evidence type="ECO:0000256" key="14">
    <source>
        <dbReference type="ARBA" id="ARBA00023136"/>
    </source>
</evidence>
<dbReference type="GO" id="GO:0005524">
    <property type="term" value="F:ATP binding"/>
    <property type="evidence" value="ECO:0007669"/>
    <property type="project" value="UniProtKB-KW"/>
</dbReference>
<dbReference type="FunFam" id="3.80.10.10:FF:000041">
    <property type="entry name" value="LRR receptor-like serine/threonine-protein kinase ERECTA"/>
    <property type="match status" value="1"/>
</dbReference>
<keyword evidence="14 20" id="KW-0472">Membrane</keyword>
<dbReference type="PROSITE" id="PS50011">
    <property type="entry name" value="PROTEIN_KINASE_DOM"/>
    <property type="match status" value="1"/>
</dbReference>
<evidence type="ECO:0000256" key="2">
    <source>
        <dbReference type="ARBA" id="ARBA00008684"/>
    </source>
</evidence>
<evidence type="ECO:0000256" key="11">
    <source>
        <dbReference type="ARBA" id="ARBA00022777"/>
    </source>
</evidence>
<dbReference type="Gene3D" id="3.30.200.20">
    <property type="entry name" value="Phosphorylase Kinase, domain 1"/>
    <property type="match status" value="1"/>
</dbReference>
<evidence type="ECO:0000256" key="6">
    <source>
        <dbReference type="ARBA" id="ARBA00022679"/>
    </source>
</evidence>
<evidence type="ECO:0000256" key="16">
    <source>
        <dbReference type="ARBA" id="ARBA00023180"/>
    </source>
</evidence>
<keyword evidence="12" id="KW-0067">ATP-binding</keyword>
<comment type="subcellular location">
    <subcellularLocation>
        <location evidence="1">Membrane</location>
        <topology evidence="1">Single-pass membrane protein</topology>
    </subcellularLocation>
</comment>
<keyword evidence="8 21" id="KW-0732">Signal</keyword>
<dbReference type="FunFam" id="1.10.510.10:FF:000480">
    <property type="entry name" value="Pollen receptor-like kinase 1"/>
    <property type="match status" value="1"/>
</dbReference>
<dbReference type="Proteomes" id="UP000288805">
    <property type="component" value="Unassembled WGS sequence"/>
</dbReference>
<accession>A0A438J4E2</accession>
<evidence type="ECO:0000256" key="5">
    <source>
        <dbReference type="ARBA" id="ARBA00022614"/>
    </source>
</evidence>
<comment type="catalytic activity">
    <reaction evidence="18">
        <text>L-seryl-[protein] + ATP = O-phospho-L-seryl-[protein] + ADP + H(+)</text>
        <dbReference type="Rhea" id="RHEA:17989"/>
        <dbReference type="Rhea" id="RHEA-COMP:9863"/>
        <dbReference type="Rhea" id="RHEA-COMP:11604"/>
        <dbReference type="ChEBI" id="CHEBI:15378"/>
        <dbReference type="ChEBI" id="CHEBI:29999"/>
        <dbReference type="ChEBI" id="CHEBI:30616"/>
        <dbReference type="ChEBI" id="CHEBI:83421"/>
        <dbReference type="ChEBI" id="CHEBI:456216"/>
        <dbReference type="EC" id="2.7.11.1"/>
    </reaction>
</comment>
<proteinExistence type="inferred from homology"/>
<dbReference type="EC" id="2.7.11.1" evidence="3"/>
<evidence type="ECO:0000259" key="22">
    <source>
        <dbReference type="PROSITE" id="PS50011"/>
    </source>
</evidence>